<dbReference type="EMBL" id="MVBM01000017">
    <property type="protein sequence ID" value="OOK63624.1"/>
    <property type="molecule type" value="Genomic_DNA"/>
</dbReference>
<sequence length="116" mass="11671">MSGEHLIRRCATWPVSCAPSSTPPTAVGGPATHKQLAARARNGSSASPAFCEGYAAASGPTPGFGATVAPTIGQGGLRGGLRAAHRARMAADSVAVGSPADRLSRLFRVARRGFAS</sequence>
<evidence type="ECO:0000313" key="2">
    <source>
        <dbReference type="Proteomes" id="UP000189229"/>
    </source>
</evidence>
<protein>
    <submittedName>
        <fullName evidence="1">Putative trehalose synthase</fullName>
    </submittedName>
</protein>
<reference evidence="1 2" key="1">
    <citation type="submission" date="2017-02" db="EMBL/GenBank/DDBJ databases">
        <title>Complete genome sequences of Mycobacterium kansasii strains isolated from rhesus macaques.</title>
        <authorList>
            <person name="Panda A."/>
            <person name="Nagaraj S."/>
            <person name="Zhao X."/>
            <person name="Tettelin H."/>
            <person name="Detolla L.J."/>
        </authorList>
    </citation>
    <scope>NUCLEOTIDE SEQUENCE [LARGE SCALE GENOMIC DNA]</scope>
    <source>
        <strain evidence="1 2">11-3813</strain>
    </source>
</reference>
<comment type="caution">
    <text evidence="1">The sequence shown here is derived from an EMBL/GenBank/DDBJ whole genome shotgun (WGS) entry which is preliminary data.</text>
</comment>
<dbReference type="Proteomes" id="UP000189229">
    <property type="component" value="Unassembled WGS sequence"/>
</dbReference>
<gene>
    <name evidence="1" type="ORF">BZL30_9428</name>
</gene>
<accession>A0A1V3W9F9</accession>
<name>A0A1V3W9F9_MYCKA</name>
<dbReference type="AlphaFoldDB" id="A0A1V3W9F9"/>
<evidence type="ECO:0000313" key="1">
    <source>
        <dbReference type="EMBL" id="OOK63624.1"/>
    </source>
</evidence>
<proteinExistence type="predicted"/>
<organism evidence="1 2">
    <name type="scientific">Mycobacterium kansasii</name>
    <dbReference type="NCBI Taxonomy" id="1768"/>
    <lineage>
        <taxon>Bacteria</taxon>
        <taxon>Bacillati</taxon>
        <taxon>Actinomycetota</taxon>
        <taxon>Actinomycetes</taxon>
        <taxon>Mycobacteriales</taxon>
        <taxon>Mycobacteriaceae</taxon>
        <taxon>Mycobacterium</taxon>
    </lineage>
</organism>